<protein>
    <recommendedName>
        <fullName evidence="9">Membrane protein involved in the export of O-antigen and teichoic acid</fullName>
    </recommendedName>
</protein>
<dbReference type="PANTHER" id="PTHR30250">
    <property type="entry name" value="PST FAMILY PREDICTED COLANIC ACID TRANSPORTER"/>
    <property type="match status" value="1"/>
</dbReference>
<evidence type="ECO:0000256" key="6">
    <source>
        <dbReference type="SAM" id="Phobius"/>
    </source>
</evidence>
<evidence type="ECO:0000256" key="2">
    <source>
        <dbReference type="ARBA" id="ARBA00022475"/>
    </source>
</evidence>
<evidence type="ECO:0000313" key="8">
    <source>
        <dbReference type="Proteomes" id="UP001500236"/>
    </source>
</evidence>
<keyword evidence="2" id="KW-1003">Cell membrane</keyword>
<evidence type="ECO:0000313" key="7">
    <source>
        <dbReference type="EMBL" id="GAA3070612.1"/>
    </source>
</evidence>
<reference evidence="8" key="1">
    <citation type="journal article" date="2019" name="Int. J. Syst. Evol. Microbiol.">
        <title>The Global Catalogue of Microorganisms (GCM) 10K type strain sequencing project: providing services to taxonomists for standard genome sequencing and annotation.</title>
        <authorList>
            <consortium name="The Broad Institute Genomics Platform"/>
            <consortium name="The Broad Institute Genome Sequencing Center for Infectious Disease"/>
            <person name="Wu L."/>
            <person name="Ma J."/>
        </authorList>
    </citation>
    <scope>NUCLEOTIDE SEQUENCE [LARGE SCALE GENOMIC DNA]</scope>
    <source>
        <strain evidence="8">JCM 14309</strain>
    </source>
</reference>
<evidence type="ECO:0000256" key="4">
    <source>
        <dbReference type="ARBA" id="ARBA00022989"/>
    </source>
</evidence>
<evidence type="ECO:0000256" key="3">
    <source>
        <dbReference type="ARBA" id="ARBA00022692"/>
    </source>
</evidence>
<feature type="transmembrane region" description="Helical" evidence="6">
    <location>
        <begin position="162"/>
        <end position="182"/>
    </location>
</feature>
<proteinExistence type="predicted"/>
<gene>
    <name evidence="7" type="ORF">GCM10010529_23660</name>
</gene>
<feature type="transmembrane region" description="Helical" evidence="6">
    <location>
        <begin position="280"/>
        <end position="301"/>
    </location>
</feature>
<dbReference type="RefSeq" id="WP_344680971.1">
    <property type="nucleotide sequence ID" value="NZ_BAAAVT010000015.1"/>
</dbReference>
<sequence length="484" mass="49932">MAERSWVSAFVRTAGLRIAVLPVAAALTLTSAAFTMHFAGAAAFGFIVLVAQLRMAVPFADLGLGAAVSRAVARAGESSAARREAVELRRRTARLLTVVGLMGSVLVVVVGREGLWSWAFGAPAELSGQLDAAMTISLVMFLLTLPLGLAERVLIGQDRADLLVLLGLVPAAINLAYVILAGSAGVSPMWLALGLPLGMVVFLLLCRSAAARSGGTSPEGRDAGTVAGSEYPKGAARPSMGSILYGGLPVLIASAGMVLLEQHGRFVLATAATAEQLSEYSLALQLYMPIYSVTYMAGIVFWPRFSRGLDRGLWIRANAALTGLGLAAAVGYLLLARPVSRLVSGGELQPSWMLTAAMAILLVAQSAHLTQINLLTDRSGFTWQALMSCTALACAVPLSVLGVHHGLGAAAPPMAMIAVVVTLQVLPGALVAARRTGAAVRSLGEAAAPPDAPAGLTPANAFTNTDEDTGGDAVDVTVMTRSTR</sequence>
<feature type="transmembrane region" description="Helical" evidence="6">
    <location>
        <begin position="188"/>
        <end position="206"/>
    </location>
</feature>
<dbReference type="InterPro" id="IPR050833">
    <property type="entry name" value="Poly_Biosynth_Transport"/>
</dbReference>
<keyword evidence="4 6" id="KW-1133">Transmembrane helix</keyword>
<name>A0ABP6M4J9_9MICC</name>
<evidence type="ECO:0000256" key="5">
    <source>
        <dbReference type="ARBA" id="ARBA00023136"/>
    </source>
</evidence>
<evidence type="ECO:0008006" key="9">
    <source>
        <dbReference type="Google" id="ProtNLM"/>
    </source>
</evidence>
<keyword evidence="5 6" id="KW-0472">Membrane</keyword>
<dbReference type="EMBL" id="BAAAVT010000015">
    <property type="protein sequence ID" value="GAA3070612.1"/>
    <property type="molecule type" value="Genomic_DNA"/>
</dbReference>
<dbReference type="PANTHER" id="PTHR30250:SF26">
    <property type="entry name" value="PSMA PROTEIN"/>
    <property type="match status" value="1"/>
</dbReference>
<dbReference type="Proteomes" id="UP001500236">
    <property type="component" value="Unassembled WGS sequence"/>
</dbReference>
<feature type="transmembrane region" description="Helical" evidence="6">
    <location>
        <begin position="55"/>
        <end position="73"/>
    </location>
</feature>
<organism evidence="7 8">
    <name type="scientific">Nesterenkonia aethiopica</name>
    <dbReference type="NCBI Taxonomy" id="269144"/>
    <lineage>
        <taxon>Bacteria</taxon>
        <taxon>Bacillati</taxon>
        <taxon>Actinomycetota</taxon>
        <taxon>Actinomycetes</taxon>
        <taxon>Micrococcales</taxon>
        <taxon>Micrococcaceae</taxon>
        <taxon>Nesterenkonia</taxon>
    </lineage>
</organism>
<feature type="transmembrane region" description="Helical" evidence="6">
    <location>
        <begin position="313"/>
        <end position="335"/>
    </location>
</feature>
<evidence type="ECO:0000256" key="1">
    <source>
        <dbReference type="ARBA" id="ARBA00004651"/>
    </source>
</evidence>
<feature type="transmembrane region" description="Helical" evidence="6">
    <location>
        <begin position="414"/>
        <end position="433"/>
    </location>
</feature>
<feature type="transmembrane region" description="Helical" evidence="6">
    <location>
        <begin position="350"/>
        <end position="369"/>
    </location>
</feature>
<feature type="transmembrane region" description="Helical" evidence="6">
    <location>
        <begin position="20"/>
        <end position="49"/>
    </location>
</feature>
<keyword evidence="3 6" id="KW-0812">Transmembrane</keyword>
<accession>A0ABP6M4J9</accession>
<keyword evidence="8" id="KW-1185">Reference proteome</keyword>
<feature type="transmembrane region" description="Helical" evidence="6">
    <location>
        <begin position="381"/>
        <end position="402"/>
    </location>
</feature>
<feature type="transmembrane region" description="Helical" evidence="6">
    <location>
        <begin position="243"/>
        <end position="260"/>
    </location>
</feature>
<comment type="subcellular location">
    <subcellularLocation>
        <location evidence="1">Cell membrane</location>
        <topology evidence="1">Multi-pass membrane protein</topology>
    </subcellularLocation>
</comment>
<feature type="transmembrane region" description="Helical" evidence="6">
    <location>
        <begin position="132"/>
        <end position="150"/>
    </location>
</feature>
<comment type="caution">
    <text evidence="7">The sequence shown here is derived from an EMBL/GenBank/DDBJ whole genome shotgun (WGS) entry which is preliminary data.</text>
</comment>
<feature type="transmembrane region" description="Helical" evidence="6">
    <location>
        <begin position="93"/>
        <end position="112"/>
    </location>
</feature>